<accession>G8LSH9</accession>
<name>G8LSH9_ACECE</name>
<dbReference type="SUPFAM" id="SSF55383">
    <property type="entry name" value="Copper amine oxidase, domain N"/>
    <property type="match status" value="1"/>
</dbReference>
<feature type="signal peptide" evidence="1">
    <location>
        <begin position="1"/>
        <end position="20"/>
    </location>
</feature>
<dbReference type="KEGG" id="ccl:Clocl_1660"/>
<proteinExistence type="predicted"/>
<dbReference type="AlphaFoldDB" id="G8LSH9"/>
<dbReference type="InterPro" id="IPR036582">
    <property type="entry name" value="Mao_N_sf"/>
</dbReference>
<dbReference type="OrthoDB" id="61520at2"/>
<reference evidence="3 4" key="2">
    <citation type="journal article" date="2012" name="Stand. Genomic Sci.">
        <title>Complete Genome Sequence of Clostridium clariflavum DSM 19732.</title>
        <authorList>
            <person name="Izquierdo J.A."/>
            <person name="Goodwin L."/>
            <person name="Davenport K.W."/>
            <person name="Teshima H."/>
            <person name="Bruce D."/>
            <person name="Detter C."/>
            <person name="Tapia R."/>
            <person name="Han S."/>
            <person name="Land M."/>
            <person name="Hauser L."/>
            <person name="Jeffries C.D."/>
            <person name="Han J."/>
            <person name="Pitluck S."/>
            <person name="Nolan M."/>
            <person name="Chen A."/>
            <person name="Huntemann M."/>
            <person name="Mavromatis K."/>
            <person name="Mikhailova N."/>
            <person name="Liolios K."/>
            <person name="Woyke T."/>
            <person name="Lynd L.R."/>
        </authorList>
    </citation>
    <scope>NUCLEOTIDE SEQUENCE [LARGE SCALE GENOMIC DNA]</scope>
    <source>
        <strain evidence="4">DSM 19732 / NBRC 101661 / EBR45</strain>
    </source>
</reference>
<dbReference type="Proteomes" id="UP000005435">
    <property type="component" value="Chromosome"/>
</dbReference>
<organism evidence="3 4">
    <name type="scientific">Acetivibrio clariflavus (strain DSM 19732 / NBRC 101661 / EBR45)</name>
    <name type="common">Clostridium clariflavum</name>
    <dbReference type="NCBI Taxonomy" id="720554"/>
    <lineage>
        <taxon>Bacteria</taxon>
        <taxon>Bacillati</taxon>
        <taxon>Bacillota</taxon>
        <taxon>Clostridia</taxon>
        <taxon>Eubacteriales</taxon>
        <taxon>Oscillospiraceae</taxon>
        <taxon>Acetivibrio</taxon>
    </lineage>
</organism>
<gene>
    <name evidence="3" type="ordered locus">Clocl_1660</name>
</gene>
<keyword evidence="4" id="KW-1185">Reference proteome</keyword>
<sequence length="193" mass="21492" precursor="true">MKKFVIGFILGSLITGTVGAAAQYILTPITYDITVNGKSLKDEQYPMLNLNGTTYLSLRKTCEAVGATLYWNEATKTAELTTNNNTSSVEVTSSGSVIMKSELFTLREEPIMYVIHDNEYYIEISAFAQYLSADASNVYIKIPGKADLTLPKQEGSDKLKTGKTVIEYLNFTYVRLADLNLTTELKDNVLWLK</sequence>
<evidence type="ECO:0000256" key="1">
    <source>
        <dbReference type="SAM" id="SignalP"/>
    </source>
</evidence>
<dbReference type="InterPro" id="IPR012854">
    <property type="entry name" value="Cu_amine_oxidase-like_N"/>
</dbReference>
<dbReference type="Gene3D" id="3.30.457.10">
    <property type="entry name" value="Copper amine oxidase-like, N-terminal domain"/>
    <property type="match status" value="1"/>
</dbReference>
<evidence type="ECO:0000313" key="4">
    <source>
        <dbReference type="Proteomes" id="UP000005435"/>
    </source>
</evidence>
<keyword evidence="1" id="KW-0732">Signal</keyword>
<dbReference type="eggNOG" id="ENOG5032NG5">
    <property type="taxonomic scope" value="Bacteria"/>
</dbReference>
<dbReference type="HOGENOM" id="CLU_1406566_0_0_9"/>
<feature type="chain" id="PRO_5038660235" evidence="1">
    <location>
        <begin position="21"/>
        <end position="193"/>
    </location>
</feature>
<feature type="domain" description="Copper amine oxidase-like N-terminal" evidence="2">
    <location>
        <begin position="34"/>
        <end position="135"/>
    </location>
</feature>
<dbReference type="Pfam" id="PF07833">
    <property type="entry name" value="Cu_amine_oxidN1"/>
    <property type="match status" value="1"/>
</dbReference>
<dbReference type="RefSeq" id="WP_014254872.1">
    <property type="nucleotide sequence ID" value="NC_016627.1"/>
</dbReference>
<dbReference type="EMBL" id="CP003065">
    <property type="protein sequence ID" value="AEV68283.1"/>
    <property type="molecule type" value="Genomic_DNA"/>
</dbReference>
<reference evidence="4" key="1">
    <citation type="submission" date="2011-12" db="EMBL/GenBank/DDBJ databases">
        <title>Complete sequence of Clostridium clariflavum DSM 19732.</title>
        <authorList>
            <consortium name="US DOE Joint Genome Institute"/>
            <person name="Lucas S."/>
            <person name="Han J."/>
            <person name="Lapidus A."/>
            <person name="Cheng J.-F."/>
            <person name="Goodwin L."/>
            <person name="Pitluck S."/>
            <person name="Peters L."/>
            <person name="Teshima H."/>
            <person name="Detter J.C."/>
            <person name="Han C."/>
            <person name="Tapia R."/>
            <person name="Land M."/>
            <person name="Hauser L."/>
            <person name="Kyrpides N."/>
            <person name="Ivanova N."/>
            <person name="Pagani I."/>
            <person name="Kitzmiller T."/>
            <person name="Lynd L."/>
            <person name="Izquierdo J."/>
            <person name="Woyke T."/>
        </authorList>
    </citation>
    <scope>NUCLEOTIDE SEQUENCE [LARGE SCALE GENOMIC DNA]</scope>
    <source>
        <strain evidence="4">DSM 19732 / NBRC 101661 / EBR45</strain>
    </source>
</reference>
<evidence type="ECO:0000259" key="2">
    <source>
        <dbReference type="Pfam" id="PF07833"/>
    </source>
</evidence>
<protein>
    <submittedName>
        <fullName evidence="3">Copper amine oxidase family protein</fullName>
    </submittedName>
</protein>
<evidence type="ECO:0000313" key="3">
    <source>
        <dbReference type="EMBL" id="AEV68283.1"/>
    </source>
</evidence>